<dbReference type="GO" id="GO:0034354">
    <property type="term" value="P:'de novo' NAD+ biosynthetic process from L-tryptophan"/>
    <property type="evidence" value="ECO:0007669"/>
    <property type="project" value="UniProtKB-UniRule"/>
</dbReference>
<accession>A0A6A5K3D7</accession>
<evidence type="ECO:0000256" key="3">
    <source>
        <dbReference type="HAMAP-Rule" id="MF_03014"/>
    </source>
</evidence>
<evidence type="ECO:0000313" key="6">
    <source>
        <dbReference type="Proteomes" id="UP000800040"/>
    </source>
</evidence>
<comment type="subunit">
    <text evidence="3">Homodimer.</text>
</comment>
<feature type="compositionally biased region" description="Basic and acidic residues" evidence="4">
    <location>
        <begin position="100"/>
        <end position="111"/>
    </location>
</feature>
<dbReference type="InterPro" id="IPR027519">
    <property type="entry name" value="KFase_ver/fungi-typ"/>
</dbReference>
<comment type="function">
    <text evidence="3">Catalyzes the hydrolysis of N-formyl-L-kynurenine to L-kynurenine, the second step in the kynurenine pathway of tryptophan degradation. Kynurenine may be further oxidized to nicotinic acid, NAD(H) and NADP(H). Required for elimination of toxic metabolites.</text>
</comment>
<sequence length="308" mass="34377">MSSTTYPRYIPSVPYSDPPSRLQTLDIWLPRSTNSSDSVWIVYVHGGAWRDPTQDATRCIEPTLNHVLNSYTALLDNIGGIASLNYRLSPHTSHATDPSTPHDSERTAQHPQHIRDVARGLQYLQREYGMRRWIGVGHSCGATLLLQLVAGIGLDSSGGPEALILLEGIYSFPLLLRNHAPPACPEHISKIYNDFIAGAFGTDGSVYTAASPVAGKYDAEQWPEGRLMVICHSYEDELVERAQRDFMCVVLDRQGWSIVMEVGDEEDEVRAEGRRVLNVRDLKGGHDWIWEDGQQIAKLVAEVVERLM</sequence>
<dbReference type="PANTHER" id="PTHR48081">
    <property type="entry name" value="AB HYDROLASE SUPERFAMILY PROTEIN C4A8.06C"/>
    <property type="match status" value="1"/>
</dbReference>
<feature type="compositionally biased region" description="Polar residues" evidence="4">
    <location>
        <begin position="90"/>
        <end position="99"/>
    </location>
</feature>
<feature type="active site" description="Nucleophile" evidence="3">
    <location>
        <position position="139"/>
    </location>
</feature>
<keyword evidence="6" id="KW-1185">Reference proteome</keyword>
<dbReference type="OrthoDB" id="420264at2759"/>
<feature type="short sequence motif" description="HGGXW" evidence="3">
    <location>
        <begin position="45"/>
        <end position="49"/>
    </location>
</feature>
<dbReference type="InterPro" id="IPR029058">
    <property type="entry name" value="AB_hydrolase_fold"/>
</dbReference>
<dbReference type="SUPFAM" id="SSF53474">
    <property type="entry name" value="alpha/beta-Hydrolases"/>
    <property type="match status" value="1"/>
</dbReference>
<name>A0A6A5K3D7_9PLEO</name>
<dbReference type="EMBL" id="ML975500">
    <property type="protein sequence ID" value="KAF1828762.1"/>
    <property type="molecule type" value="Genomic_DNA"/>
</dbReference>
<keyword evidence="2 3" id="KW-0823">Tryptophan catabolism</keyword>
<feature type="active site" evidence="3">
    <location>
        <position position="236"/>
    </location>
</feature>
<dbReference type="GO" id="GO:0019441">
    <property type="term" value="P:L-tryptophan catabolic process to kynurenine"/>
    <property type="evidence" value="ECO:0007669"/>
    <property type="project" value="UniProtKB-UniRule"/>
</dbReference>
<organism evidence="5 6">
    <name type="scientific">Decorospora gaudefroyi</name>
    <dbReference type="NCBI Taxonomy" id="184978"/>
    <lineage>
        <taxon>Eukaryota</taxon>
        <taxon>Fungi</taxon>
        <taxon>Dikarya</taxon>
        <taxon>Ascomycota</taxon>
        <taxon>Pezizomycotina</taxon>
        <taxon>Dothideomycetes</taxon>
        <taxon>Pleosporomycetidae</taxon>
        <taxon>Pleosporales</taxon>
        <taxon>Pleosporineae</taxon>
        <taxon>Pleosporaceae</taxon>
        <taxon>Decorospora</taxon>
    </lineage>
</organism>
<comment type="similarity">
    <text evidence="3">Belongs to the kynurenine formamidase family.</text>
</comment>
<dbReference type="InterPro" id="IPR050300">
    <property type="entry name" value="GDXG_lipolytic_enzyme"/>
</dbReference>
<reference evidence="5" key="1">
    <citation type="submission" date="2020-01" db="EMBL/GenBank/DDBJ databases">
        <authorList>
            <consortium name="DOE Joint Genome Institute"/>
            <person name="Haridas S."/>
            <person name="Albert R."/>
            <person name="Binder M."/>
            <person name="Bloem J."/>
            <person name="Labutti K."/>
            <person name="Salamov A."/>
            <person name="Andreopoulos B."/>
            <person name="Baker S.E."/>
            <person name="Barry K."/>
            <person name="Bills G."/>
            <person name="Bluhm B.H."/>
            <person name="Cannon C."/>
            <person name="Castanera R."/>
            <person name="Culley D.E."/>
            <person name="Daum C."/>
            <person name="Ezra D."/>
            <person name="Gonzalez J.B."/>
            <person name="Henrissat B."/>
            <person name="Kuo A."/>
            <person name="Liang C."/>
            <person name="Lipzen A."/>
            <person name="Lutzoni F."/>
            <person name="Magnuson J."/>
            <person name="Mondo S."/>
            <person name="Nolan M."/>
            <person name="Ohm R."/>
            <person name="Pangilinan J."/>
            <person name="Park H.-J."/>
            <person name="Ramirez L."/>
            <person name="Alfaro M."/>
            <person name="Sun H."/>
            <person name="Tritt A."/>
            <person name="Yoshinaga Y."/>
            <person name="Zwiers L.-H."/>
            <person name="Turgeon B.G."/>
            <person name="Goodwin S.B."/>
            <person name="Spatafora J.W."/>
            <person name="Crous P.W."/>
            <person name="Grigoriev I.V."/>
        </authorList>
    </citation>
    <scope>NUCLEOTIDE SEQUENCE</scope>
    <source>
        <strain evidence="5">P77</strain>
    </source>
</reference>
<dbReference type="Proteomes" id="UP000800040">
    <property type="component" value="Unassembled WGS sequence"/>
</dbReference>
<evidence type="ECO:0000256" key="4">
    <source>
        <dbReference type="SAM" id="MobiDB-lite"/>
    </source>
</evidence>
<gene>
    <name evidence="5" type="ORF">BDW02DRAFT_574612</name>
</gene>
<comment type="domain">
    <text evidence="3">The main chain amide nitrogen atoms of the second glycine and its adjacent residue in the HGGXW motif define the oxyanion hole, and stabilize the oxyanion that forms during the nucleophilic attack by the catalytic serine during substrate cleavage.</text>
</comment>
<evidence type="ECO:0000256" key="2">
    <source>
        <dbReference type="ARBA" id="ARBA00023079"/>
    </source>
</evidence>
<comment type="pathway">
    <text evidence="3">Amino-acid degradation; L-tryptophan degradation via kynurenine pathway; L-kynurenine from L-tryptophan: step 2/2.</text>
</comment>
<dbReference type="AlphaFoldDB" id="A0A6A5K3D7"/>
<evidence type="ECO:0000256" key="1">
    <source>
        <dbReference type="ARBA" id="ARBA00022801"/>
    </source>
</evidence>
<keyword evidence="1 3" id="KW-0378">Hydrolase</keyword>
<dbReference type="GO" id="GO:0004061">
    <property type="term" value="F:arylformamidase activity"/>
    <property type="evidence" value="ECO:0007669"/>
    <property type="project" value="UniProtKB-UniRule"/>
</dbReference>
<protein>
    <recommendedName>
        <fullName evidence="3">Kynurenine formamidase</fullName>
        <shortName evidence="3">KFA</shortName>
        <shortName evidence="3">KFase</shortName>
        <ecNumber evidence="3">3.5.1.9</ecNumber>
    </recommendedName>
    <alternativeName>
        <fullName evidence="3">Arylformamidase</fullName>
    </alternativeName>
    <alternativeName>
        <fullName evidence="3">N-formylkynurenine formamidase</fullName>
        <shortName evidence="3">FKF</shortName>
    </alternativeName>
</protein>
<dbReference type="Gene3D" id="3.40.50.1820">
    <property type="entry name" value="alpha/beta hydrolase"/>
    <property type="match status" value="1"/>
</dbReference>
<feature type="region of interest" description="Disordered" evidence="4">
    <location>
        <begin position="90"/>
        <end position="111"/>
    </location>
</feature>
<proteinExistence type="inferred from homology"/>
<comment type="catalytic activity">
    <reaction evidence="3">
        <text>N-formyl-L-kynurenine + H2O = L-kynurenine + formate + H(+)</text>
        <dbReference type="Rhea" id="RHEA:13009"/>
        <dbReference type="ChEBI" id="CHEBI:15377"/>
        <dbReference type="ChEBI" id="CHEBI:15378"/>
        <dbReference type="ChEBI" id="CHEBI:15740"/>
        <dbReference type="ChEBI" id="CHEBI:57959"/>
        <dbReference type="ChEBI" id="CHEBI:58629"/>
        <dbReference type="EC" id="3.5.1.9"/>
    </reaction>
</comment>
<feature type="active site" evidence="3">
    <location>
        <position position="286"/>
    </location>
</feature>
<dbReference type="UniPathway" id="UPA00333">
    <property type="reaction ID" value="UER00454"/>
</dbReference>
<evidence type="ECO:0000313" key="5">
    <source>
        <dbReference type="EMBL" id="KAF1828762.1"/>
    </source>
</evidence>
<dbReference type="EC" id="3.5.1.9" evidence="3"/>
<dbReference type="PANTHER" id="PTHR48081:SF33">
    <property type="entry name" value="KYNURENINE FORMAMIDASE"/>
    <property type="match status" value="1"/>
</dbReference>
<dbReference type="HAMAP" id="MF_03014">
    <property type="entry name" value="KFase"/>
    <property type="match status" value="1"/>
</dbReference>